<protein>
    <submittedName>
        <fullName evidence="2">Uncharacterized protein</fullName>
    </submittedName>
</protein>
<evidence type="ECO:0000256" key="1">
    <source>
        <dbReference type="SAM" id="Phobius"/>
    </source>
</evidence>
<gene>
    <name evidence="2" type="ORF">H9873_00200</name>
</gene>
<keyword evidence="1" id="KW-0472">Membrane</keyword>
<dbReference type="AlphaFoldDB" id="A0A9D1UCG9"/>
<comment type="caution">
    <text evidence="2">The sequence shown here is derived from an EMBL/GenBank/DDBJ whole genome shotgun (WGS) entry which is preliminary data.</text>
</comment>
<dbReference type="EMBL" id="DXGF01000005">
    <property type="protein sequence ID" value="HIW82737.1"/>
    <property type="molecule type" value="Genomic_DNA"/>
</dbReference>
<accession>A0A9D1UCG9</accession>
<keyword evidence="1" id="KW-1133">Transmembrane helix</keyword>
<feature type="transmembrane region" description="Helical" evidence="1">
    <location>
        <begin position="111"/>
        <end position="135"/>
    </location>
</feature>
<reference evidence="2" key="2">
    <citation type="submission" date="2021-04" db="EMBL/GenBank/DDBJ databases">
        <authorList>
            <person name="Gilroy R."/>
        </authorList>
    </citation>
    <scope>NUCLEOTIDE SEQUENCE</scope>
    <source>
        <strain evidence="2">ChiSxjej1B13-11762</strain>
    </source>
</reference>
<evidence type="ECO:0000313" key="2">
    <source>
        <dbReference type="EMBL" id="HIW82737.1"/>
    </source>
</evidence>
<feature type="transmembrane region" description="Helical" evidence="1">
    <location>
        <begin position="85"/>
        <end position="105"/>
    </location>
</feature>
<dbReference type="Proteomes" id="UP000824263">
    <property type="component" value="Unassembled WGS sequence"/>
</dbReference>
<proteinExistence type="predicted"/>
<name>A0A9D1UCG9_9FIRM</name>
<sequence>MKKAGYILALLLEVAALAGAYIVNYFTRRKMGMARYVIYKNQGWERDYPMELIKNSVMAVLILLTVLVLIAFLKKRREVSRLCVVMNLVMIVLTGLYTCYTLISSTETMRAYYFISLLFAIAAVVQVIKTGICVLTGGKKTDGA</sequence>
<feature type="transmembrane region" description="Helical" evidence="1">
    <location>
        <begin position="52"/>
        <end position="73"/>
    </location>
</feature>
<evidence type="ECO:0000313" key="3">
    <source>
        <dbReference type="Proteomes" id="UP000824263"/>
    </source>
</evidence>
<reference evidence="2" key="1">
    <citation type="journal article" date="2021" name="PeerJ">
        <title>Extensive microbial diversity within the chicken gut microbiome revealed by metagenomics and culture.</title>
        <authorList>
            <person name="Gilroy R."/>
            <person name="Ravi A."/>
            <person name="Getino M."/>
            <person name="Pursley I."/>
            <person name="Horton D.L."/>
            <person name="Alikhan N.F."/>
            <person name="Baker D."/>
            <person name="Gharbi K."/>
            <person name="Hall N."/>
            <person name="Watson M."/>
            <person name="Adriaenssens E.M."/>
            <person name="Foster-Nyarko E."/>
            <person name="Jarju S."/>
            <person name="Secka A."/>
            <person name="Antonio M."/>
            <person name="Oren A."/>
            <person name="Chaudhuri R.R."/>
            <person name="La Ragione R."/>
            <person name="Hildebrand F."/>
            <person name="Pallen M.J."/>
        </authorList>
    </citation>
    <scope>NUCLEOTIDE SEQUENCE</scope>
    <source>
        <strain evidence="2">ChiSxjej1B13-11762</strain>
    </source>
</reference>
<organism evidence="2 3">
    <name type="scientific">Candidatus Dorea gallistercoris</name>
    <dbReference type="NCBI Taxonomy" id="2838542"/>
    <lineage>
        <taxon>Bacteria</taxon>
        <taxon>Bacillati</taxon>
        <taxon>Bacillota</taxon>
        <taxon>Clostridia</taxon>
        <taxon>Lachnospirales</taxon>
        <taxon>Lachnospiraceae</taxon>
        <taxon>Dorea</taxon>
    </lineage>
</organism>
<keyword evidence="1" id="KW-0812">Transmembrane</keyword>